<dbReference type="GO" id="GO:0043709">
    <property type="term" value="P:cell adhesion involved in single-species biofilm formation"/>
    <property type="evidence" value="ECO:0007669"/>
    <property type="project" value="TreeGrafter"/>
</dbReference>
<dbReference type="Proteomes" id="UP001143328">
    <property type="component" value="Unassembled WGS sequence"/>
</dbReference>
<dbReference type="PANTHER" id="PTHR45138">
    <property type="entry name" value="REGULATORY COMPONENTS OF SENSORY TRANSDUCTION SYSTEM"/>
    <property type="match status" value="1"/>
</dbReference>
<dbReference type="SUPFAM" id="SSF55073">
    <property type="entry name" value="Nucleotide cyclase"/>
    <property type="match status" value="1"/>
</dbReference>
<feature type="transmembrane region" description="Helical" evidence="3">
    <location>
        <begin position="72"/>
        <end position="89"/>
    </location>
</feature>
<sequence>MMPSLLHHHRLKLTALFLAANLGLLLHLAVGDLKAVAEWVWLDIVGEGGSTVLALVWLGLILKSRPAGRVTNLLAIGLSCVFFSWWIDLLDEFIRLPDAITWDHWLESAPMPVGLLFLTYGIYHWHHEQLAISQQMEKRERLFREHRLFDKLTPLGGADYLRKQLELSLQQSAREQQPLSLLVVDINAFDGINQRFGHGEGDRVLQAVTQLLLLNLRQQDLLCRLAGDRFVVLLPNTGETLATQLAGELAESLRHLAHKSRQHGERIQLSATAATVMALQETPENLLQRLNLALAKAKRPLALSA</sequence>
<comment type="caution">
    <text evidence="5">The sequence shown here is derived from an EMBL/GenBank/DDBJ whole genome shotgun (WGS) entry which is preliminary data.</text>
</comment>
<evidence type="ECO:0000313" key="6">
    <source>
        <dbReference type="Proteomes" id="UP001143328"/>
    </source>
</evidence>
<keyword evidence="3" id="KW-1133">Transmembrane helix</keyword>
<organism evidence="5 6">
    <name type="scientific">Pseudomonas turukhanskensis</name>
    <dbReference type="NCBI Taxonomy" id="1806536"/>
    <lineage>
        <taxon>Bacteria</taxon>
        <taxon>Pseudomonadati</taxon>
        <taxon>Pseudomonadota</taxon>
        <taxon>Gammaproteobacteria</taxon>
        <taxon>Pseudomonadales</taxon>
        <taxon>Pseudomonadaceae</taxon>
        <taxon>Pseudomonas</taxon>
    </lineage>
</organism>
<keyword evidence="6" id="KW-1185">Reference proteome</keyword>
<name>A0A9W6NEX2_9PSED</name>
<accession>A0A9W6NEX2</accession>
<evidence type="ECO:0000256" key="2">
    <source>
        <dbReference type="ARBA" id="ARBA00034247"/>
    </source>
</evidence>
<proteinExistence type="predicted"/>
<feature type="transmembrane region" description="Helical" evidence="3">
    <location>
        <begin position="41"/>
        <end position="60"/>
    </location>
</feature>
<keyword evidence="3" id="KW-0472">Membrane</keyword>
<dbReference type="PROSITE" id="PS50887">
    <property type="entry name" value="GGDEF"/>
    <property type="match status" value="1"/>
</dbReference>
<evidence type="ECO:0000256" key="3">
    <source>
        <dbReference type="SAM" id="Phobius"/>
    </source>
</evidence>
<dbReference type="PANTHER" id="PTHR45138:SF9">
    <property type="entry name" value="DIGUANYLATE CYCLASE DGCM-RELATED"/>
    <property type="match status" value="1"/>
</dbReference>
<dbReference type="SMART" id="SM00267">
    <property type="entry name" value="GGDEF"/>
    <property type="match status" value="1"/>
</dbReference>
<dbReference type="InterPro" id="IPR029787">
    <property type="entry name" value="Nucleotide_cyclase"/>
</dbReference>
<dbReference type="Gene3D" id="3.30.70.270">
    <property type="match status" value="1"/>
</dbReference>
<reference evidence="5" key="2">
    <citation type="submission" date="2023-01" db="EMBL/GenBank/DDBJ databases">
        <authorList>
            <person name="Sun Q."/>
            <person name="Evtushenko L."/>
        </authorList>
    </citation>
    <scope>NUCLEOTIDE SEQUENCE</scope>
    <source>
        <strain evidence="5">VKM B-2935</strain>
    </source>
</reference>
<feature type="domain" description="GGDEF" evidence="4">
    <location>
        <begin position="177"/>
        <end position="305"/>
    </location>
</feature>
<dbReference type="GO" id="GO:0005886">
    <property type="term" value="C:plasma membrane"/>
    <property type="evidence" value="ECO:0007669"/>
    <property type="project" value="TreeGrafter"/>
</dbReference>
<dbReference type="InterPro" id="IPR043128">
    <property type="entry name" value="Rev_trsase/Diguanyl_cyclase"/>
</dbReference>
<gene>
    <name evidence="5" type="ORF">GCM10017655_10930</name>
</gene>
<comment type="catalytic activity">
    <reaction evidence="2">
        <text>2 GTP = 3',3'-c-di-GMP + 2 diphosphate</text>
        <dbReference type="Rhea" id="RHEA:24898"/>
        <dbReference type="ChEBI" id="CHEBI:33019"/>
        <dbReference type="ChEBI" id="CHEBI:37565"/>
        <dbReference type="ChEBI" id="CHEBI:58805"/>
        <dbReference type="EC" id="2.7.7.65"/>
    </reaction>
</comment>
<evidence type="ECO:0000313" key="5">
    <source>
        <dbReference type="EMBL" id="GLK88031.1"/>
    </source>
</evidence>
<reference evidence="5" key="1">
    <citation type="journal article" date="2014" name="Int. J. Syst. Evol. Microbiol.">
        <title>Complete genome sequence of Corynebacterium casei LMG S-19264T (=DSM 44701T), isolated from a smear-ripened cheese.</title>
        <authorList>
            <consortium name="US DOE Joint Genome Institute (JGI-PGF)"/>
            <person name="Walter F."/>
            <person name="Albersmeier A."/>
            <person name="Kalinowski J."/>
            <person name="Ruckert C."/>
        </authorList>
    </citation>
    <scope>NUCLEOTIDE SEQUENCE</scope>
    <source>
        <strain evidence="5">VKM B-2935</strain>
    </source>
</reference>
<dbReference type="EC" id="2.7.7.65" evidence="1"/>
<dbReference type="Pfam" id="PF00990">
    <property type="entry name" value="GGDEF"/>
    <property type="match status" value="1"/>
</dbReference>
<dbReference type="NCBIfam" id="TIGR00254">
    <property type="entry name" value="GGDEF"/>
    <property type="match status" value="1"/>
</dbReference>
<keyword evidence="3" id="KW-0812">Transmembrane</keyword>
<dbReference type="InterPro" id="IPR000160">
    <property type="entry name" value="GGDEF_dom"/>
</dbReference>
<dbReference type="GO" id="GO:1902201">
    <property type="term" value="P:negative regulation of bacterial-type flagellum-dependent cell motility"/>
    <property type="evidence" value="ECO:0007669"/>
    <property type="project" value="TreeGrafter"/>
</dbReference>
<protein>
    <recommendedName>
        <fullName evidence="1">diguanylate cyclase</fullName>
        <ecNumber evidence="1">2.7.7.65</ecNumber>
    </recommendedName>
</protein>
<dbReference type="EMBL" id="BSFN01000002">
    <property type="protein sequence ID" value="GLK88031.1"/>
    <property type="molecule type" value="Genomic_DNA"/>
</dbReference>
<evidence type="ECO:0000256" key="1">
    <source>
        <dbReference type="ARBA" id="ARBA00012528"/>
    </source>
</evidence>
<dbReference type="GO" id="GO:0052621">
    <property type="term" value="F:diguanylate cyclase activity"/>
    <property type="evidence" value="ECO:0007669"/>
    <property type="project" value="UniProtKB-EC"/>
</dbReference>
<dbReference type="InterPro" id="IPR050469">
    <property type="entry name" value="Diguanylate_Cyclase"/>
</dbReference>
<dbReference type="AlphaFoldDB" id="A0A9W6NEX2"/>
<evidence type="ECO:0000259" key="4">
    <source>
        <dbReference type="PROSITE" id="PS50887"/>
    </source>
</evidence>
<dbReference type="CDD" id="cd01949">
    <property type="entry name" value="GGDEF"/>
    <property type="match status" value="1"/>
</dbReference>